<evidence type="ECO:0000256" key="7">
    <source>
        <dbReference type="ARBA" id="ARBA00019373"/>
    </source>
</evidence>
<evidence type="ECO:0000256" key="6">
    <source>
        <dbReference type="ARBA" id="ARBA00012487"/>
    </source>
</evidence>
<evidence type="ECO:0000256" key="20">
    <source>
        <dbReference type="SAM" id="Phobius"/>
    </source>
</evidence>
<evidence type="ECO:0000256" key="10">
    <source>
        <dbReference type="ARBA" id="ARBA00022679"/>
    </source>
</evidence>
<name>A0ABV5CQM2_9ACTN</name>
<accession>A0ABV5CQM2</accession>
<evidence type="ECO:0000256" key="12">
    <source>
        <dbReference type="ARBA" id="ARBA00022695"/>
    </source>
</evidence>
<keyword evidence="10 18" id="KW-0808">Transferase</keyword>
<reference evidence="21 22" key="1">
    <citation type="submission" date="2024-04" db="EMBL/GenBank/DDBJ databases">
        <title>Polymorphospora sp. isolated from Baiyangdian Lake in Xiong'an New Area.</title>
        <authorList>
            <person name="Zhang X."/>
            <person name="Liu J."/>
        </authorList>
    </citation>
    <scope>NUCLEOTIDE SEQUENCE [LARGE SCALE GENOMIC DNA]</scope>
    <source>
        <strain evidence="21 22">2-325</strain>
    </source>
</reference>
<keyword evidence="17" id="KW-1208">Phospholipid metabolism</keyword>
<protein>
    <recommendedName>
        <fullName evidence="7 18">Phosphatidate cytidylyltransferase</fullName>
        <ecNumber evidence="6 18">2.7.7.41</ecNumber>
    </recommendedName>
</protein>
<dbReference type="PANTHER" id="PTHR46382:SF1">
    <property type="entry name" value="PHOSPHATIDATE CYTIDYLYLTRANSFERASE"/>
    <property type="match status" value="1"/>
</dbReference>
<dbReference type="PANTHER" id="PTHR46382">
    <property type="entry name" value="PHOSPHATIDATE CYTIDYLYLTRANSFERASE"/>
    <property type="match status" value="1"/>
</dbReference>
<evidence type="ECO:0000256" key="8">
    <source>
        <dbReference type="ARBA" id="ARBA00022475"/>
    </source>
</evidence>
<dbReference type="EMBL" id="JBCGDC010000034">
    <property type="protein sequence ID" value="MFB6394297.1"/>
    <property type="molecule type" value="Genomic_DNA"/>
</dbReference>
<keyword evidence="8" id="KW-1003">Cell membrane</keyword>
<dbReference type="RefSeq" id="WP_364208070.1">
    <property type="nucleotide sequence ID" value="NZ_JBCGDC010000034.1"/>
</dbReference>
<keyword evidence="16" id="KW-0594">Phospholipid biosynthesis</keyword>
<evidence type="ECO:0000256" key="3">
    <source>
        <dbReference type="ARBA" id="ARBA00005119"/>
    </source>
</evidence>
<evidence type="ECO:0000313" key="22">
    <source>
        <dbReference type="Proteomes" id="UP001582793"/>
    </source>
</evidence>
<evidence type="ECO:0000256" key="17">
    <source>
        <dbReference type="ARBA" id="ARBA00023264"/>
    </source>
</evidence>
<dbReference type="Proteomes" id="UP001582793">
    <property type="component" value="Unassembled WGS sequence"/>
</dbReference>
<feature type="transmembrane region" description="Helical" evidence="20">
    <location>
        <begin position="220"/>
        <end position="237"/>
    </location>
</feature>
<evidence type="ECO:0000256" key="5">
    <source>
        <dbReference type="ARBA" id="ARBA00010185"/>
    </source>
</evidence>
<feature type="transmembrane region" description="Helical" evidence="20">
    <location>
        <begin position="315"/>
        <end position="334"/>
    </location>
</feature>
<evidence type="ECO:0000256" key="14">
    <source>
        <dbReference type="ARBA" id="ARBA00023098"/>
    </source>
</evidence>
<evidence type="ECO:0000256" key="9">
    <source>
        <dbReference type="ARBA" id="ARBA00022516"/>
    </source>
</evidence>
<evidence type="ECO:0000256" key="4">
    <source>
        <dbReference type="ARBA" id="ARBA00005189"/>
    </source>
</evidence>
<feature type="transmembrane region" description="Helical" evidence="20">
    <location>
        <begin position="340"/>
        <end position="359"/>
    </location>
</feature>
<sequence length="407" mass="42288">MSYLDPHPGSGTDAHRARHTGAAPDPYARHSRPDANPSPSPDDWPPRNGNGYAVPGRPPGGHGGYTNGAVPAYPPGAGDDPEPVVDEQTAAYPMVDADAQTAAYPVVQPPEPSEPPRRRQPGKRRAGRAGTAAGPKPPSRAGRNLPAAIGVGVTLGAVLVGTLFAYRPAFLVVIALAFSVGIWEMTRAVRAVDARPPMVPLLAGGVLMTGLAWQVGPDGLLLGLVVTVLAALVWRIGDGWAGYRRDLTASVLIAVYVPFLGGFAALMAAMPDGDWRIFVILAAVVLSDTGGYAVGVLLGRHPMAPSISPKKSWEGFGGSVTAAAVGSALLLYFLLDVAPWWGAVFGVAVSVAAVLGDLAESMIKRDLNIKDMSNLLPGHGGLMDRLDSVLFAVPTAYFLLTLFAPPG</sequence>
<comment type="caution">
    <text evidence="21">The sequence shown here is derived from an EMBL/GenBank/DDBJ whole genome shotgun (WGS) entry which is preliminary data.</text>
</comment>
<evidence type="ECO:0000256" key="2">
    <source>
        <dbReference type="ARBA" id="ARBA00004651"/>
    </source>
</evidence>
<gene>
    <name evidence="21" type="ORF">AAFH96_14435</name>
</gene>
<evidence type="ECO:0000256" key="13">
    <source>
        <dbReference type="ARBA" id="ARBA00022989"/>
    </source>
</evidence>
<comment type="pathway">
    <text evidence="4">Lipid metabolism.</text>
</comment>
<dbReference type="Pfam" id="PF01148">
    <property type="entry name" value="CTP_transf_1"/>
    <property type="match status" value="1"/>
</dbReference>
<comment type="pathway">
    <text evidence="3 18">Phospholipid metabolism; CDP-diacylglycerol biosynthesis; CDP-diacylglycerol from sn-glycerol 3-phosphate: step 3/3.</text>
</comment>
<keyword evidence="22" id="KW-1185">Reference proteome</keyword>
<evidence type="ECO:0000256" key="11">
    <source>
        <dbReference type="ARBA" id="ARBA00022692"/>
    </source>
</evidence>
<dbReference type="GO" id="GO:0004605">
    <property type="term" value="F:phosphatidate cytidylyltransferase activity"/>
    <property type="evidence" value="ECO:0007669"/>
    <property type="project" value="UniProtKB-EC"/>
</dbReference>
<evidence type="ECO:0000256" key="18">
    <source>
        <dbReference type="RuleBase" id="RU003938"/>
    </source>
</evidence>
<dbReference type="EC" id="2.7.7.41" evidence="6 18"/>
<proteinExistence type="inferred from homology"/>
<feature type="region of interest" description="Disordered" evidence="19">
    <location>
        <begin position="104"/>
        <end position="143"/>
    </location>
</feature>
<feature type="transmembrane region" description="Helical" evidence="20">
    <location>
        <begin position="275"/>
        <end position="294"/>
    </location>
</feature>
<evidence type="ECO:0000256" key="16">
    <source>
        <dbReference type="ARBA" id="ARBA00023209"/>
    </source>
</evidence>
<keyword evidence="14" id="KW-0443">Lipid metabolism</keyword>
<evidence type="ECO:0000313" key="21">
    <source>
        <dbReference type="EMBL" id="MFB6394297.1"/>
    </source>
</evidence>
<comment type="subcellular location">
    <subcellularLocation>
        <location evidence="2">Cell membrane</location>
        <topology evidence="2">Multi-pass membrane protein</topology>
    </subcellularLocation>
</comment>
<evidence type="ECO:0000256" key="1">
    <source>
        <dbReference type="ARBA" id="ARBA00001698"/>
    </source>
</evidence>
<keyword evidence="9" id="KW-0444">Lipid biosynthesis</keyword>
<keyword evidence="12 18" id="KW-0548">Nucleotidyltransferase</keyword>
<feature type="compositionally biased region" description="Basic residues" evidence="19">
    <location>
        <begin position="118"/>
        <end position="127"/>
    </location>
</feature>
<feature type="transmembrane region" description="Helical" evidence="20">
    <location>
        <begin position="169"/>
        <end position="186"/>
    </location>
</feature>
<comment type="catalytic activity">
    <reaction evidence="1 18">
        <text>a 1,2-diacyl-sn-glycero-3-phosphate + CTP + H(+) = a CDP-1,2-diacyl-sn-glycerol + diphosphate</text>
        <dbReference type="Rhea" id="RHEA:16229"/>
        <dbReference type="ChEBI" id="CHEBI:15378"/>
        <dbReference type="ChEBI" id="CHEBI:33019"/>
        <dbReference type="ChEBI" id="CHEBI:37563"/>
        <dbReference type="ChEBI" id="CHEBI:58332"/>
        <dbReference type="ChEBI" id="CHEBI:58608"/>
        <dbReference type="EC" id="2.7.7.41"/>
    </reaction>
</comment>
<organism evidence="21 22">
    <name type="scientific">Polymorphospora lycopeni</name>
    <dbReference type="NCBI Taxonomy" id="3140240"/>
    <lineage>
        <taxon>Bacteria</taxon>
        <taxon>Bacillati</taxon>
        <taxon>Actinomycetota</taxon>
        <taxon>Actinomycetes</taxon>
        <taxon>Micromonosporales</taxon>
        <taxon>Micromonosporaceae</taxon>
        <taxon>Polymorphospora</taxon>
    </lineage>
</organism>
<feature type="region of interest" description="Disordered" evidence="19">
    <location>
        <begin position="1"/>
        <end position="84"/>
    </location>
</feature>
<keyword evidence="15 20" id="KW-0472">Membrane</keyword>
<comment type="similarity">
    <text evidence="5 18">Belongs to the CDS family.</text>
</comment>
<feature type="transmembrane region" description="Helical" evidence="20">
    <location>
        <begin position="145"/>
        <end position="163"/>
    </location>
</feature>
<evidence type="ECO:0000256" key="19">
    <source>
        <dbReference type="SAM" id="MobiDB-lite"/>
    </source>
</evidence>
<feature type="transmembrane region" description="Helical" evidence="20">
    <location>
        <begin position="249"/>
        <end position="269"/>
    </location>
</feature>
<evidence type="ECO:0000256" key="15">
    <source>
        <dbReference type="ARBA" id="ARBA00023136"/>
    </source>
</evidence>
<keyword evidence="13 20" id="KW-1133">Transmembrane helix</keyword>
<dbReference type="PROSITE" id="PS01315">
    <property type="entry name" value="CDS"/>
    <property type="match status" value="1"/>
</dbReference>
<keyword evidence="11 18" id="KW-0812">Transmembrane</keyword>
<dbReference type="InterPro" id="IPR000374">
    <property type="entry name" value="PC_trans"/>
</dbReference>